<reference evidence="7 8" key="1">
    <citation type="submission" date="2012-10" db="EMBL/GenBank/DDBJ databases">
        <title>The draft sequence of the Mycobacterium pheli genome.</title>
        <authorList>
            <person name="Pettersson B.M.F."/>
            <person name="Das S."/>
            <person name="Dasgupta S."/>
            <person name="Bhattacharya A."/>
            <person name="Kirsebom L.A."/>
        </authorList>
    </citation>
    <scope>NUCLEOTIDE SEQUENCE [LARGE SCALE GENOMIC DNA]</scope>
    <source>
        <strain evidence="7 8">CCUG 21000</strain>
    </source>
</reference>
<comment type="caution">
    <text evidence="7">The sequence shown here is derived from an EMBL/GenBank/DDBJ whole genome shotgun (WGS) entry which is preliminary data.</text>
</comment>
<dbReference type="PANTHER" id="PTHR30250:SF11">
    <property type="entry name" value="O-ANTIGEN TRANSPORTER-RELATED"/>
    <property type="match status" value="1"/>
</dbReference>
<evidence type="ECO:0000256" key="3">
    <source>
        <dbReference type="ARBA" id="ARBA00022692"/>
    </source>
</evidence>
<proteinExistence type="predicted"/>
<dbReference type="EMBL" id="ANBP01000003">
    <property type="protein sequence ID" value="KAB7759006.1"/>
    <property type="molecule type" value="Genomic_DNA"/>
</dbReference>
<feature type="transmembrane region" description="Helical" evidence="6">
    <location>
        <begin position="400"/>
        <end position="424"/>
    </location>
</feature>
<evidence type="ECO:0008006" key="9">
    <source>
        <dbReference type="Google" id="ProtNLM"/>
    </source>
</evidence>
<feature type="transmembrane region" description="Helical" evidence="6">
    <location>
        <begin position="374"/>
        <end position="394"/>
    </location>
</feature>
<feature type="transmembrane region" description="Helical" evidence="6">
    <location>
        <begin position="54"/>
        <end position="77"/>
    </location>
</feature>
<evidence type="ECO:0000256" key="1">
    <source>
        <dbReference type="ARBA" id="ARBA00004651"/>
    </source>
</evidence>
<feature type="transmembrane region" description="Helical" evidence="6">
    <location>
        <begin position="104"/>
        <end position="124"/>
    </location>
</feature>
<feature type="transmembrane region" description="Helical" evidence="6">
    <location>
        <begin position="262"/>
        <end position="283"/>
    </location>
</feature>
<feature type="transmembrane region" description="Helical" evidence="6">
    <location>
        <begin position="177"/>
        <end position="196"/>
    </location>
</feature>
<accession>A0A5N5VB82</accession>
<dbReference type="AlphaFoldDB" id="A0A5N5VB82"/>
<evidence type="ECO:0000256" key="6">
    <source>
        <dbReference type="SAM" id="Phobius"/>
    </source>
</evidence>
<protein>
    <recommendedName>
        <fullName evidence="9">Integral membrane protein</fullName>
    </recommendedName>
</protein>
<feature type="transmembrane region" description="Helical" evidence="6">
    <location>
        <begin position="136"/>
        <end position="156"/>
    </location>
</feature>
<keyword evidence="3 6" id="KW-0812">Transmembrane</keyword>
<keyword evidence="8" id="KW-1185">Reference proteome</keyword>
<keyword evidence="4 6" id="KW-1133">Transmembrane helix</keyword>
<feature type="transmembrane region" description="Helical" evidence="6">
    <location>
        <begin position="346"/>
        <end position="367"/>
    </location>
</feature>
<evidence type="ECO:0000313" key="8">
    <source>
        <dbReference type="Proteomes" id="UP000325690"/>
    </source>
</evidence>
<feature type="transmembrane region" description="Helical" evidence="6">
    <location>
        <begin position="304"/>
        <end position="326"/>
    </location>
</feature>
<dbReference type="GO" id="GO:0005886">
    <property type="term" value="C:plasma membrane"/>
    <property type="evidence" value="ECO:0007669"/>
    <property type="project" value="UniProtKB-SubCell"/>
</dbReference>
<keyword evidence="5 6" id="KW-0472">Membrane</keyword>
<dbReference type="GeneID" id="74300827"/>
<evidence type="ECO:0000313" key="7">
    <source>
        <dbReference type="EMBL" id="KAB7759006.1"/>
    </source>
</evidence>
<evidence type="ECO:0000256" key="4">
    <source>
        <dbReference type="ARBA" id="ARBA00022989"/>
    </source>
</evidence>
<evidence type="ECO:0000256" key="5">
    <source>
        <dbReference type="ARBA" id="ARBA00023136"/>
    </source>
</evidence>
<comment type="subcellular location">
    <subcellularLocation>
        <location evidence="1">Cell membrane</location>
        <topology evidence="1">Multi-pass membrane protein</topology>
    </subcellularLocation>
</comment>
<dbReference type="RefSeq" id="WP_082803870.1">
    <property type="nucleotide sequence ID" value="NZ_ANBO01000004.1"/>
</dbReference>
<feature type="transmembrane region" description="Helical" evidence="6">
    <location>
        <begin position="236"/>
        <end position="256"/>
    </location>
</feature>
<dbReference type="InterPro" id="IPR050833">
    <property type="entry name" value="Poly_Biosynth_Transport"/>
</dbReference>
<feature type="transmembrane region" description="Helical" evidence="6">
    <location>
        <begin position="29"/>
        <end position="48"/>
    </location>
</feature>
<organism evidence="7 8">
    <name type="scientific">Mycolicibacterium phlei DSM 43239 = CCUG 21000</name>
    <dbReference type="NCBI Taxonomy" id="1226750"/>
    <lineage>
        <taxon>Bacteria</taxon>
        <taxon>Bacillati</taxon>
        <taxon>Actinomycetota</taxon>
        <taxon>Actinomycetes</taxon>
        <taxon>Mycobacteriales</taxon>
        <taxon>Mycobacteriaceae</taxon>
        <taxon>Mycolicibacterium</taxon>
    </lineage>
</organism>
<evidence type="ECO:0000256" key="2">
    <source>
        <dbReference type="ARBA" id="ARBA00022475"/>
    </source>
</evidence>
<gene>
    <name evidence="7" type="ORF">MPHL21000_04150</name>
</gene>
<keyword evidence="2" id="KW-1003">Cell membrane</keyword>
<name>A0A5N5VB82_MYCPH</name>
<dbReference type="Proteomes" id="UP000325690">
    <property type="component" value="Unassembled WGS sequence"/>
</dbReference>
<sequence>MTDATPLDPVGAGATPLAGPVARGSVARVGVATALSALCGYAVMYLAARDLEPAGFSVFAVFWGAFGLVTGAAFGLLQESTREVRSMAYRRPADGGPRTRPLQVAALVGLAAAAAIAVTAPLWSGRVFVEARWLSVLLLAAGLAGFCLHSALLGVLAGLDRWTAYGSLMVTDAAMRVAVAATAFVIGWGLAGYLWATVVGAVAWLIMVVVSPAARHAATIVTPVEARTFLRGASHSIAAAGASAILVMGFPVLLQATAGELGAQGGVIILAVTLTRAPLLVPLTAMQGNLIAHFVDQRAHRIRALALPMAVVTAVGAVGVAAAWAIGPWLLRVAFGAEYNADGDLLAWLTGAGTVMALLTLTGAAAVAAALHRAYALGWIAATVVSTLLLLLPVELSTRTVIALLCGPVVGIVVHLAALTGPYAGPRSRARRTA</sequence>
<dbReference type="PANTHER" id="PTHR30250">
    <property type="entry name" value="PST FAMILY PREDICTED COLANIC ACID TRANSPORTER"/>
    <property type="match status" value="1"/>
</dbReference>